<dbReference type="AlphaFoldDB" id="A0A1H9DKV0"/>
<dbReference type="Proteomes" id="UP000199496">
    <property type="component" value="Unassembled WGS sequence"/>
</dbReference>
<protein>
    <submittedName>
        <fullName evidence="1">Uncharacterized protein</fullName>
    </submittedName>
</protein>
<gene>
    <name evidence="1" type="ORF">SAMN05421693_11822</name>
</gene>
<dbReference type="STRING" id="867345.SAMN05421693_11822"/>
<organism evidence="1 2">
    <name type="scientific">Ectothiorhodospira magna</name>
    <dbReference type="NCBI Taxonomy" id="867345"/>
    <lineage>
        <taxon>Bacteria</taxon>
        <taxon>Pseudomonadati</taxon>
        <taxon>Pseudomonadota</taxon>
        <taxon>Gammaproteobacteria</taxon>
        <taxon>Chromatiales</taxon>
        <taxon>Ectothiorhodospiraceae</taxon>
        <taxon>Ectothiorhodospira</taxon>
    </lineage>
</organism>
<evidence type="ECO:0000313" key="2">
    <source>
        <dbReference type="Proteomes" id="UP000199496"/>
    </source>
</evidence>
<proteinExistence type="predicted"/>
<evidence type="ECO:0000313" key="1">
    <source>
        <dbReference type="EMBL" id="SEQ14115.1"/>
    </source>
</evidence>
<keyword evidence="2" id="KW-1185">Reference proteome</keyword>
<accession>A0A1H9DKV0</accession>
<sequence>MSISHKKINSMIEDVVNGGGFDEYNTSALRDLCQKVYLIESSIDERSSRKVRADIKDEIMRRALEVSARSDS</sequence>
<name>A0A1H9DKV0_9GAMM</name>
<reference evidence="1 2" key="1">
    <citation type="submission" date="2016-10" db="EMBL/GenBank/DDBJ databases">
        <authorList>
            <person name="de Groot N.N."/>
        </authorList>
    </citation>
    <scope>NUCLEOTIDE SEQUENCE [LARGE SCALE GENOMIC DNA]</scope>
    <source>
        <strain evidence="1 2">B7-7</strain>
    </source>
</reference>
<dbReference type="EMBL" id="FOFO01000018">
    <property type="protein sequence ID" value="SEQ14115.1"/>
    <property type="molecule type" value="Genomic_DNA"/>
</dbReference>